<accession>A0A024GWU8</accession>
<feature type="domain" description="DUF2326" evidence="2">
    <location>
        <begin position="444"/>
        <end position="580"/>
    </location>
</feature>
<keyword evidence="5" id="KW-1185">Reference proteome</keyword>
<dbReference type="RefSeq" id="WP_050053502.1">
    <property type="nucleotide sequence ID" value="NZ_CAQI01000027.1"/>
</dbReference>
<dbReference type="Proteomes" id="UP000035722">
    <property type="component" value="Unassembled WGS sequence"/>
</dbReference>
<dbReference type="OrthoDB" id="7314834at2"/>
<name>A0A024GWU8_9MICC</name>
<dbReference type="STRING" id="861266.ARTSIC4J27_351"/>
<evidence type="ECO:0000256" key="1">
    <source>
        <dbReference type="SAM" id="Coils"/>
    </source>
</evidence>
<gene>
    <name evidence="4" type="ORF">ARTSIC4J27_351</name>
</gene>
<evidence type="ECO:0000313" key="5">
    <source>
        <dbReference type="Proteomes" id="UP000035722"/>
    </source>
</evidence>
<dbReference type="AlphaFoldDB" id="A0A024GWU8"/>
<comment type="caution">
    <text evidence="4">The sequence shown here is derived from an EMBL/GenBank/DDBJ whole genome shotgun (WGS) entry which is preliminary data.</text>
</comment>
<organism evidence="4 5">
    <name type="scientific">Pseudarthrobacter siccitolerans</name>
    <dbReference type="NCBI Taxonomy" id="861266"/>
    <lineage>
        <taxon>Bacteria</taxon>
        <taxon>Bacillati</taxon>
        <taxon>Actinomycetota</taxon>
        <taxon>Actinomycetes</taxon>
        <taxon>Micrococcales</taxon>
        <taxon>Micrococcaceae</taxon>
        <taxon>Pseudarthrobacter</taxon>
    </lineage>
</organism>
<dbReference type="EMBL" id="CAQI01000027">
    <property type="protein sequence ID" value="CCQ44425.1"/>
    <property type="molecule type" value="Genomic_DNA"/>
</dbReference>
<protein>
    <submittedName>
        <fullName evidence="4">Uncharacterized protein</fullName>
    </submittedName>
</protein>
<evidence type="ECO:0000313" key="4">
    <source>
        <dbReference type="EMBL" id="CCQ44425.1"/>
    </source>
</evidence>
<feature type="domain" description="ABC-three component systems C-terminal" evidence="3">
    <location>
        <begin position="279"/>
        <end position="405"/>
    </location>
</feature>
<proteinExistence type="predicted"/>
<feature type="coiled-coil region" evidence="1">
    <location>
        <begin position="223"/>
        <end position="273"/>
    </location>
</feature>
<keyword evidence="1" id="KW-0175">Coiled coil</keyword>
<evidence type="ECO:0000259" key="3">
    <source>
        <dbReference type="Pfam" id="PF20275"/>
    </source>
</evidence>
<sequence length="581" mass="64882">MLHEIYSDDDRFKTVVLRRGMNILLADKLVHSADTDSRNGAGKSSFVEILHYLLGMRSLTGSVLSNAALKSHSFGLRMDWPQRKERVSVGRSLVARQRSRVDLAPNVLVSAQLSGAAGSVSVPEWVEVLGRDLFSMPPEHKGISARALLSLYMRRVSQHGLDDPVVTYPRQSKGEATAHVAYLLGLDWRLASEYQALAGRESLRRKLKEAIKDPTFSLVVGSVSELRGSVTAAAKRVRDLEAQVSSFTVVPEYERLQAEADSLDAEIRKTRAQDAADRRNLMDLETAVRTEQEPDAAYLQRAYRELGITLPDTILRQYEEVHAFHSSVVANRRAYLAEEMALTRARLEERQAARDQMGEQHSRLLKSLHDGGALGALTALQEQLAVAKAEHKSLDLRFDTAKKLETTQAEIKYERGRLQQSITRDLLERETLIEQINLQFQAFASALYGSSREAYVDIAAHEANLHISPHIGGEDSQGIGRMVIFCFDLTVAVLAHRAGRGPDFLVHDSHLFDGVDERQVAKALNLALAVCQDEGFQYIITMNSDELEKVERHGSSMRDYVISPRLTDAYEDGGLFGFRFD</sequence>
<reference evidence="5" key="1">
    <citation type="journal article" date="2014" name="Genome Announc.">
        <title>Genome Sequence of Arthrobacter siccitolerans 4J27, a Xeroprotectant-Producing Desiccation-Tolerant Microorganism.</title>
        <authorList>
            <person name="Manzanera M."/>
            <person name="Santa-Cruz-Calvo L."/>
            <person name="Vilchez J.I."/>
            <person name="Garcia-Fontana C."/>
            <person name="Silva-Castro G.A."/>
            <person name="Calvo C."/>
            <person name="Gonzalez-Lopez J."/>
        </authorList>
    </citation>
    <scope>NUCLEOTIDE SEQUENCE [LARGE SCALE GENOMIC DNA]</scope>
    <source>
        <strain evidence="5">4J27</strain>
    </source>
</reference>
<dbReference type="Pfam" id="PF20275">
    <property type="entry name" value="CTD10"/>
    <property type="match status" value="1"/>
</dbReference>
<dbReference type="InterPro" id="IPR046919">
    <property type="entry name" value="ABC-3C_CTD10"/>
</dbReference>
<dbReference type="Pfam" id="PF10088">
    <property type="entry name" value="DUF2326"/>
    <property type="match status" value="1"/>
</dbReference>
<evidence type="ECO:0000259" key="2">
    <source>
        <dbReference type="Pfam" id="PF10088"/>
    </source>
</evidence>
<dbReference type="InterPro" id="IPR018760">
    <property type="entry name" value="DUF2326"/>
</dbReference>